<organism evidence="1 2">
    <name type="scientific">Solanum tuberosum</name>
    <name type="common">Potato</name>
    <dbReference type="NCBI Taxonomy" id="4113"/>
    <lineage>
        <taxon>Eukaryota</taxon>
        <taxon>Viridiplantae</taxon>
        <taxon>Streptophyta</taxon>
        <taxon>Embryophyta</taxon>
        <taxon>Tracheophyta</taxon>
        <taxon>Spermatophyta</taxon>
        <taxon>Magnoliopsida</taxon>
        <taxon>eudicotyledons</taxon>
        <taxon>Gunneridae</taxon>
        <taxon>Pentapetalae</taxon>
        <taxon>asterids</taxon>
        <taxon>lamiids</taxon>
        <taxon>Solanales</taxon>
        <taxon>Solanaceae</taxon>
        <taxon>Solanoideae</taxon>
        <taxon>Solaneae</taxon>
        <taxon>Solanum</taxon>
    </lineage>
</organism>
<accession>A0ABQ7UP74</accession>
<keyword evidence="2" id="KW-1185">Reference proteome</keyword>
<protein>
    <submittedName>
        <fullName evidence="1">Uncharacterized protein</fullName>
    </submittedName>
</protein>
<dbReference type="Proteomes" id="UP000826656">
    <property type="component" value="Unassembled WGS sequence"/>
</dbReference>
<gene>
    <name evidence="1" type="ORF">KY290_029974</name>
</gene>
<reference evidence="1 2" key="1">
    <citation type="journal article" date="2021" name="bioRxiv">
        <title>Chromosome-scale and haplotype-resolved genome assembly of a tetraploid potato cultivar.</title>
        <authorList>
            <person name="Sun H."/>
            <person name="Jiao W.-B."/>
            <person name="Krause K."/>
            <person name="Campoy J.A."/>
            <person name="Goel M."/>
            <person name="Folz-Donahue K."/>
            <person name="Kukat C."/>
            <person name="Huettel B."/>
            <person name="Schneeberger K."/>
        </authorList>
    </citation>
    <scope>NUCLEOTIDE SEQUENCE [LARGE SCALE GENOMIC DNA]</scope>
    <source>
        <strain evidence="1">SolTubOtavaFocal</strain>
        <tissue evidence="1">Leaves</tissue>
    </source>
</reference>
<comment type="caution">
    <text evidence="1">The sequence shown here is derived from an EMBL/GenBank/DDBJ whole genome shotgun (WGS) entry which is preliminary data.</text>
</comment>
<evidence type="ECO:0000313" key="2">
    <source>
        <dbReference type="Proteomes" id="UP000826656"/>
    </source>
</evidence>
<name>A0ABQ7UP74_SOLTU</name>
<proteinExistence type="predicted"/>
<dbReference type="EMBL" id="JAIVGD010000019">
    <property type="protein sequence ID" value="KAH0750742.1"/>
    <property type="molecule type" value="Genomic_DNA"/>
</dbReference>
<sequence length="117" mass="13222">MESRDSKEEFSMVLEPIQKAPIILNGASSNFGDLRKLVLYVPGVVKRREVSLNGPKLYIPGKLRTFGQNKKSVKEPVVIQIATKLPMTNTKTVPWNYNKVVVTHKGKEIVEETNETR</sequence>
<evidence type="ECO:0000313" key="1">
    <source>
        <dbReference type="EMBL" id="KAH0750742.1"/>
    </source>
</evidence>